<feature type="compositionally biased region" description="Basic and acidic residues" evidence="1">
    <location>
        <begin position="40"/>
        <end position="51"/>
    </location>
</feature>
<dbReference type="RefSeq" id="WP_170151123.1">
    <property type="nucleotide sequence ID" value="NZ_CP027432.2"/>
</dbReference>
<evidence type="ECO:0000256" key="1">
    <source>
        <dbReference type="SAM" id="MobiDB-lite"/>
    </source>
</evidence>
<proteinExistence type="predicted"/>
<organism evidence="2 3">
    <name type="scientific">Caminibacter pacificus</name>
    <dbReference type="NCBI Taxonomy" id="1424653"/>
    <lineage>
        <taxon>Bacteria</taxon>
        <taxon>Pseudomonadati</taxon>
        <taxon>Campylobacterota</taxon>
        <taxon>Epsilonproteobacteria</taxon>
        <taxon>Nautiliales</taxon>
        <taxon>Nautiliaceae</taxon>
        <taxon>Caminibacter</taxon>
    </lineage>
</organism>
<name>A0AAJ4UY96_9BACT</name>
<evidence type="ECO:0000313" key="2">
    <source>
        <dbReference type="EMBL" id="ROR40247.1"/>
    </source>
</evidence>
<feature type="compositionally biased region" description="Basic and acidic residues" evidence="1">
    <location>
        <begin position="20"/>
        <end position="29"/>
    </location>
</feature>
<feature type="region of interest" description="Disordered" evidence="1">
    <location>
        <begin position="1"/>
        <end position="51"/>
    </location>
</feature>
<gene>
    <name evidence="2" type="ORF">EDC58_1237</name>
</gene>
<dbReference type="AlphaFoldDB" id="A0AAJ4UY96"/>
<dbReference type="Proteomes" id="UP000272781">
    <property type="component" value="Unassembled WGS sequence"/>
</dbReference>
<evidence type="ECO:0000313" key="3">
    <source>
        <dbReference type="Proteomes" id="UP000272781"/>
    </source>
</evidence>
<comment type="caution">
    <text evidence="2">The sequence shown here is derived from an EMBL/GenBank/DDBJ whole genome shotgun (WGS) entry which is preliminary data.</text>
</comment>
<reference evidence="2 3" key="1">
    <citation type="submission" date="2018-11" db="EMBL/GenBank/DDBJ databases">
        <title>Genomic Encyclopedia of Type Strains, Phase IV (KMG-IV): sequencing the most valuable type-strain genomes for metagenomic binning, comparative biology and taxonomic classification.</title>
        <authorList>
            <person name="Goeker M."/>
        </authorList>
    </citation>
    <scope>NUCLEOTIDE SEQUENCE [LARGE SCALE GENOMIC DNA]</scope>
    <source>
        <strain evidence="2 3">DSM 27783</strain>
    </source>
</reference>
<accession>A0AAJ4UY96</accession>
<sequence>MGWNKKHERTDKQGGTWRTYENEKGEKIVIRTNPNGSESVFKDGKKVNKQK</sequence>
<protein>
    <submittedName>
        <fullName evidence="2">Uncharacterized protein</fullName>
    </submittedName>
</protein>
<dbReference type="EMBL" id="RJVK01000002">
    <property type="protein sequence ID" value="ROR40247.1"/>
    <property type="molecule type" value="Genomic_DNA"/>
</dbReference>